<comment type="caution">
    <text evidence="2">The sequence shown here is derived from an EMBL/GenBank/DDBJ whole genome shotgun (WGS) entry which is preliminary data.</text>
</comment>
<dbReference type="OrthoDB" id="448051at2759"/>
<dbReference type="InterPro" id="IPR019363">
    <property type="entry name" value="LDAH"/>
</dbReference>
<evidence type="ECO:0000313" key="3">
    <source>
        <dbReference type="Proteomes" id="UP000231279"/>
    </source>
</evidence>
<proteinExistence type="predicted"/>
<evidence type="ECO:0000313" key="2">
    <source>
        <dbReference type="EMBL" id="PIN06032.1"/>
    </source>
</evidence>
<sequence length="230" mass="26670">MVGNFDPTGWPKRPHIRFDDSNASQPSPSYFKNSHLQLQICWRFIATNLHYTSCLFLAIRVLSHFTLIFWSHCMSYWEGLHLSQASRDRIYLCSWIFVIYSLQTLEFTGVDCYCSFLGEAIGHISHSEKNWESGKLFSLQEQIDHKLPEKPDFDFIGGKKSQIAFLFGLDDHWGPLHFYEEIQRQVPNACLEVEREGHTHAFSCTEAGSKWVARYVSSLIKNNVENAKNI</sequence>
<protein>
    <submittedName>
        <fullName evidence="2">Uncharacterized protein</fullName>
    </submittedName>
</protein>
<dbReference type="EMBL" id="NKXS01004544">
    <property type="protein sequence ID" value="PIN06032.1"/>
    <property type="molecule type" value="Genomic_DNA"/>
</dbReference>
<keyword evidence="3" id="KW-1185">Reference proteome</keyword>
<name>A0A2G9GLE4_9LAMI</name>
<dbReference type="Pfam" id="PF10230">
    <property type="entry name" value="LIDHydrolase"/>
    <property type="match status" value="1"/>
</dbReference>
<organism evidence="2 3">
    <name type="scientific">Handroanthus impetiginosus</name>
    <dbReference type="NCBI Taxonomy" id="429701"/>
    <lineage>
        <taxon>Eukaryota</taxon>
        <taxon>Viridiplantae</taxon>
        <taxon>Streptophyta</taxon>
        <taxon>Embryophyta</taxon>
        <taxon>Tracheophyta</taxon>
        <taxon>Spermatophyta</taxon>
        <taxon>Magnoliopsida</taxon>
        <taxon>eudicotyledons</taxon>
        <taxon>Gunneridae</taxon>
        <taxon>Pentapetalae</taxon>
        <taxon>asterids</taxon>
        <taxon>lamiids</taxon>
        <taxon>Lamiales</taxon>
        <taxon>Bignoniaceae</taxon>
        <taxon>Crescentiina</taxon>
        <taxon>Tabebuia alliance</taxon>
        <taxon>Handroanthus</taxon>
    </lineage>
</organism>
<dbReference type="GO" id="GO:0019915">
    <property type="term" value="P:lipid storage"/>
    <property type="evidence" value="ECO:0007669"/>
    <property type="project" value="InterPro"/>
</dbReference>
<dbReference type="Proteomes" id="UP000231279">
    <property type="component" value="Unassembled WGS sequence"/>
</dbReference>
<accession>A0A2G9GLE4</accession>
<dbReference type="PANTHER" id="PTHR13390">
    <property type="entry name" value="LIPASE"/>
    <property type="match status" value="1"/>
</dbReference>
<reference evidence="3" key="1">
    <citation type="journal article" date="2018" name="Gigascience">
        <title>Genome assembly of the Pink Ipe (Handroanthus impetiginosus, Bignoniaceae), a highly valued, ecologically keystone Neotropical timber forest tree.</title>
        <authorList>
            <person name="Silva-Junior O.B."/>
            <person name="Grattapaglia D."/>
            <person name="Novaes E."/>
            <person name="Collevatti R.G."/>
        </authorList>
    </citation>
    <scope>NUCLEOTIDE SEQUENCE [LARGE SCALE GENOMIC DNA]</scope>
    <source>
        <strain evidence="3">cv. UFG-1</strain>
    </source>
</reference>
<gene>
    <name evidence="2" type="ORF">CDL12_21420</name>
</gene>
<dbReference type="STRING" id="429701.A0A2G9GLE4"/>
<evidence type="ECO:0000256" key="1">
    <source>
        <dbReference type="ARBA" id="ARBA00022801"/>
    </source>
</evidence>
<dbReference type="GO" id="GO:0005811">
    <property type="term" value="C:lipid droplet"/>
    <property type="evidence" value="ECO:0007669"/>
    <property type="project" value="InterPro"/>
</dbReference>
<dbReference type="GO" id="GO:0016298">
    <property type="term" value="F:lipase activity"/>
    <property type="evidence" value="ECO:0007669"/>
    <property type="project" value="InterPro"/>
</dbReference>
<dbReference type="AlphaFoldDB" id="A0A2G9GLE4"/>
<keyword evidence="1" id="KW-0378">Hydrolase</keyword>
<dbReference type="PANTHER" id="PTHR13390:SF0">
    <property type="entry name" value="LIPID DROPLET-ASSOCIATED HYDROLASE"/>
    <property type="match status" value="1"/>
</dbReference>